<keyword evidence="2" id="KW-1185">Reference proteome</keyword>
<proteinExistence type="predicted"/>
<dbReference type="RefSeq" id="WP_380080479.1">
    <property type="nucleotide sequence ID" value="NZ_JBHRZF010000200.1"/>
</dbReference>
<evidence type="ECO:0000313" key="1">
    <source>
        <dbReference type="EMBL" id="MFC3862523.1"/>
    </source>
</evidence>
<dbReference type="EMBL" id="JBHRZF010000200">
    <property type="protein sequence ID" value="MFC3862523.1"/>
    <property type="molecule type" value="Genomic_DNA"/>
</dbReference>
<evidence type="ECO:0000313" key="2">
    <source>
        <dbReference type="Proteomes" id="UP001595748"/>
    </source>
</evidence>
<gene>
    <name evidence="1" type="ORF">ACFOPQ_17305</name>
</gene>
<comment type="caution">
    <text evidence="1">The sequence shown here is derived from an EMBL/GenBank/DDBJ whole genome shotgun (WGS) entry which is preliminary data.</text>
</comment>
<protein>
    <submittedName>
        <fullName evidence="1">Uncharacterized protein</fullName>
    </submittedName>
</protein>
<dbReference type="Proteomes" id="UP001595748">
    <property type="component" value="Unassembled WGS sequence"/>
</dbReference>
<reference evidence="2" key="1">
    <citation type="journal article" date="2019" name="Int. J. Syst. Evol. Microbiol.">
        <title>The Global Catalogue of Microorganisms (GCM) 10K type strain sequencing project: providing services to taxonomists for standard genome sequencing and annotation.</title>
        <authorList>
            <consortium name="The Broad Institute Genomics Platform"/>
            <consortium name="The Broad Institute Genome Sequencing Center for Infectious Disease"/>
            <person name="Wu L."/>
            <person name="Ma J."/>
        </authorList>
    </citation>
    <scope>NUCLEOTIDE SEQUENCE [LARGE SCALE GENOMIC DNA]</scope>
    <source>
        <strain evidence="2">CCTCC AB 2013263</strain>
    </source>
</reference>
<sequence>MTQIPDDQPTVELLGQNGNAFNVLGRCQRAAQKAGWTPEQIQAFREEAMRGDYDHLIGTAMKYFDVQ</sequence>
<accession>A0ABV8AE90</accession>
<organism evidence="1 2">
    <name type="scientific">Deinococcus antarcticus</name>
    <dbReference type="NCBI Taxonomy" id="1298767"/>
    <lineage>
        <taxon>Bacteria</taxon>
        <taxon>Thermotogati</taxon>
        <taxon>Deinococcota</taxon>
        <taxon>Deinococci</taxon>
        <taxon>Deinococcales</taxon>
        <taxon>Deinococcaceae</taxon>
        <taxon>Deinococcus</taxon>
    </lineage>
</organism>
<name>A0ABV8AE90_9DEIO</name>